<dbReference type="InterPro" id="IPR035906">
    <property type="entry name" value="MetI-like_sf"/>
</dbReference>
<keyword evidence="7" id="KW-0762">Sugar transport</keyword>
<dbReference type="FunCoup" id="L0AB85">
    <property type="interactions" value="10"/>
</dbReference>
<dbReference type="SUPFAM" id="SSF161098">
    <property type="entry name" value="MetI-like"/>
    <property type="match status" value="1"/>
</dbReference>
<dbReference type="HOGENOM" id="CLU_016047_0_0_2"/>
<feature type="transmembrane region" description="Helical" evidence="5">
    <location>
        <begin position="257"/>
        <end position="280"/>
    </location>
</feature>
<dbReference type="OrthoDB" id="45815at2157"/>
<evidence type="ECO:0000256" key="3">
    <source>
        <dbReference type="ARBA" id="ARBA00022989"/>
    </source>
</evidence>
<evidence type="ECO:0000256" key="5">
    <source>
        <dbReference type="RuleBase" id="RU363032"/>
    </source>
</evidence>
<dbReference type="InterPro" id="IPR000515">
    <property type="entry name" value="MetI-like"/>
</dbReference>
<dbReference type="Pfam" id="PF00528">
    <property type="entry name" value="BPD_transp_1"/>
    <property type="match status" value="1"/>
</dbReference>
<keyword evidence="4 5" id="KW-0472">Membrane</keyword>
<evidence type="ECO:0000256" key="1">
    <source>
        <dbReference type="ARBA" id="ARBA00004141"/>
    </source>
</evidence>
<feature type="domain" description="ABC transmembrane type-1" evidence="6">
    <location>
        <begin position="62"/>
        <end position="274"/>
    </location>
</feature>
<proteinExistence type="inferred from homology"/>
<dbReference type="InterPro" id="IPR052730">
    <property type="entry name" value="Sugar_ABC_transporter"/>
</dbReference>
<dbReference type="eggNOG" id="arCOG00157">
    <property type="taxonomic scope" value="Archaea"/>
</dbReference>
<accession>L0AB85</accession>
<comment type="subcellular location">
    <subcellularLocation>
        <location evidence="5">Cell membrane</location>
        <topology evidence="5">Multi-pass membrane protein</topology>
    </subcellularLocation>
    <subcellularLocation>
        <location evidence="1">Membrane</location>
        <topology evidence="1">Multi-pass membrane protein</topology>
    </subcellularLocation>
</comment>
<dbReference type="GeneID" id="14212211"/>
<dbReference type="PROSITE" id="PS50928">
    <property type="entry name" value="ABC_TM1"/>
    <property type="match status" value="1"/>
</dbReference>
<keyword evidence="2 5" id="KW-0812">Transmembrane</keyword>
<gene>
    <name evidence="7" type="ordered locus">Calag_0951</name>
</gene>
<dbReference type="PANTHER" id="PTHR43759:SF1">
    <property type="entry name" value="GLUCOSE IMPORT SYSTEM PERMEASE PROTEIN GLCT"/>
    <property type="match status" value="1"/>
</dbReference>
<dbReference type="PANTHER" id="PTHR43759">
    <property type="entry name" value="TREHALOSE TRANSPORT SYSTEM PERMEASE PROTEIN SUGA"/>
    <property type="match status" value="1"/>
</dbReference>
<feature type="transmembrane region" description="Helical" evidence="5">
    <location>
        <begin position="150"/>
        <end position="173"/>
    </location>
</feature>
<dbReference type="AlphaFoldDB" id="L0AB85"/>
<evidence type="ECO:0000313" key="8">
    <source>
        <dbReference type="Proteomes" id="UP000010469"/>
    </source>
</evidence>
<evidence type="ECO:0000313" key="7">
    <source>
        <dbReference type="EMBL" id="AFZ70679.1"/>
    </source>
</evidence>
<dbReference type="EMBL" id="CP003378">
    <property type="protein sequence ID" value="AFZ70679.1"/>
    <property type="molecule type" value="Genomic_DNA"/>
</dbReference>
<keyword evidence="8" id="KW-1185">Reference proteome</keyword>
<organism evidence="7 8">
    <name type="scientific">Caldisphaera lagunensis (strain DSM 15908 / JCM 11604 / ANMR 0165 / IC-154)</name>
    <dbReference type="NCBI Taxonomy" id="1056495"/>
    <lineage>
        <taxon>Archaea</taxon>
        <taxon>Thermoproteota</taxon>
        <taxon>Thermoprotei</taxon>
        <taxon>Acidilobales</taxon>
        <taxon>Caldisphaeraceae</taxon>
        <taxon>Caldisphaera</taxon>
    </lineage>
</organism>
<name>L0AB85_CALLD</name>
<dbReference type="GO" id="GO:0055085">
    <property type="term" value="P:transmembrane transport"/>
    <property type="evidence" value="ECO:0007669"/>
    <property type="project" value="InterPro"/>
</dbReference>
<feature type="transmembrane region" description="Helical" evidence="5">
    <location>
        <begin position="223"/>
        <end position="245"/>
    </location>
</feature>
<protein>
    <submittedName>
        <fullName evidence="7">Permease component of ABC-type sugar transporter</fullName>
    </submittedName>
</protein>
<dbReference type="NCBIfam" id="NF040931">
    <property type="entry name" value="ABC_arch_GlcT"/>
    <property type="match status" value="1"/>
</dbReference>
<dbReference type="Gene3D" id="1.10.3720.10">
    <property type="entry name" value="MetI-like"/>
    <property type="match status" value="1"/>
</dbReference>
<dbReference type="GO" id="GO:0005886">
    <property type="term" value="C:plasma membrane"/>
    <property type="evidence" value="ECO:0007669"/>
    <property type="project" value="UniProtKB-SubCell"/>
</dbReference>
<evidence type="ECO:0000256" key="2">
    <source>
        <dbReference type="ARBA" id="ARBA00022692"/>
    </source>
</evidence>
<keyword evidence="3 5" id="KW-1133">Transmembrane helix</keyword>
<sequence length="286" mass="32301" precursor="true">MKKQAYLMVIPTLFFSGLLLVTVVWNLWLSFQNWSILVHKPKFVGLSTYQFLFSQYFFKISTTHTIVFTIGLIAIGNLLGLFIAGLLYFIPSNVQRSIYLSIFIYPLAIASSTSALIWEWLLNPTIGIDWLLKLMHLPAPYWLGTPNMSLLSMVMIEIWAYTGLAALFYLAAFMGIDKSIIEAAKLDKAGNFKILFRILIPNSMNGFIISTALLFLFSFRLFTIPFVLGGSATSPTLMTYVMYVYNLFISEYFSASAAMAIIVTIIAAAVILPFAIFGLMKWVFKR</sequence>
<feature type="transmembrane region" description="Helical" evidence="5">
    <location>
        <begin position="102"/>
        <end position="121"/>
    </location>
</feature>
<dbReference type="Proteomes" id="UP000010469">
    <property type="component" value="Chromosome"/>
</dbReference>
<dbReference type="KEGG" id="clg:Calag_0951"/>
<feature type="transmembrane region" description="Helical" evidence="5">
    <location>
        <begin position="7"/>
        <end position="28"/>
    </location>
</feature>
<dbReference type="InterPro" id="IPR054947">
    <property type="entry name" value="GlcT_permease"/>
</dbReference>
<feature type="transmembrane region" description="Helical" evidence="5">
    <location>
        <begin position="194"/>
        <end position="217"/>
    </location>
</feature>
<dbReference type="InParanoid" id="L0AB85"/>
<dbReference type="RefSeq" id="WP_015232576.1">
    <property type="nucleotide sequence ID" value="NC_019791.1"/>
</dbReference>
<reference evidence="8" key="1">
    <citation type="submission" date="2012-03" db="EMBL/GenBank/DDBJ databases">
        <title>Complete genome of Caldisphaera lagunensis DSM 15908.</title>
        <authorList>
            <person name="Lucas S."/>
            <person name="Copeland A."/>
            <person name="Lapidus A."/>
            <person name="Glavina del Rio T."/>
            <person name="Dalin E."/>
            <person name="Tice H."/>
            <person name="Bruce D."/>
            <person name="Goodwin L."/>
            <person name="Pitluck S."/>
            <person name="Peters L."/>
            <person name="Mikhailova N."/>
            <person name="Teshima H."/>
            <person name="Kyrpides N."/>
            <person name="Mavromatis K."/>
            <person name="Ivanova N."/>
            <person name="Brettin T."/>
            <person name="Detter J.C."/>
            <person name="Han C."/>
            <person name="Larimer F."/>
            <person name="Land M."/>
            <person name="Hauser L."/>
            <person name="Markowitz V."/>
            <person name="Cheng J.-F."/>
            <person name="Hugenholtz P."/>
            <person name="Woyke T."/>
            <person name="Wu D."/>
            <person name="Spring S."/>
            <person name="Schroeder M."/>
            <person name="Brambilla E."/>
            <person name="Klenk H.-P."/>
            <person name="Eisen J.A."/>
        </authorList>
    </citation>
    <scope>NUCLEOTIDE SEQUENCE [LARGE SCALE GENOMIC DNA]</scope>
    <source>
        <strain evidence="8">DSM 15908 / JCM 11604 / IC-154</strain>
    </source>
</reference>
<keyword evidence="5" id="KW-0813">Transport</keyword>
<evidence type="ECO:0000256" key="4">
    <source>
        <dbReference type="ARBA" id="ARBA00023136"/>
    </source>
</evidence>
<comment type="similarity">
    <text evidence="5">Belongs to the binding-protein-dependent transport system permease family.</text>
</comment>
<feature type="transmembrane region" description="Helical" evidence="5">
    <location>
        <begin position="66"/>
        <end position="90"/>
    </location>
</feature>
<evidence type="ECO:0000259" key="6">
    <source>
        <dbReference type="PROSITE" id="PS50928"/>
    </source>
</evidence>
<dbReference type="STRING" id="1056495.Calag_0951"/>